<dbReference type="Proteomes" id="UP001497497">
    <property type="component" value="Unassembled WGS sequence"/>
</dbReference>
<feature type="chain" id="PRO_5043449725" description="Ig-like domain-containing protein" evidence="1">
    <location>
        <begin position="21"/>
        <end position="523"/>
    </location>
</feature>
<organism evidence="2 3">
    <name type="scientific">Lymnaea stagnalis</name>
    <name type="common">Great pond snail</name>
    <name type="synonym">Helix stagnalis</name>
    <dbReference type="NCBI Taxonomy" id="6523"/>
    <lineage>
        <taxon>Eukaryota</taxon>
        <taxon>Metazoa</taxon>
        <taxon>Spiralia</taxon>
        <taxon>Lophotrochozoa</taxon>
        <taxon>Mollusca</taxon>
        <taxon>Gastropoda</taxon>
        <taxon>Heterobranchia</taxon>
        <taxon>Euthyneura</taxon>
        <taxon>Panpulmonata</taxon>
        <taxon>Hygrophila</taxon>
        <taxon>Lymnaeoidea</taxon>
        <taxon>Lymnaeidae</taxon>
        <taxon>Lymnaea</taxon>
    </lineage>
</organism>
<dbReference type="EMBL" id="CAXITT010000415">
    <property type="protein sequence ID" value="CAL1541119.1"/>
    <property type="molecule type" value="Genomic_DNA"/>
</dbReference>
<evidence type="ECO:0000256" key="1">
    <source>
        <dbReference type="SAM" id="SignalP"/>
    </source>
</evidence>
<accession>A0AAV2I9G1</accession>
<evidence type="ECO:0000313" key="2">
    <source>
        <dbReference type="EMBL" id="CAL1541119.1"/>
    </source>
</evidence>
<sequence length="523" mass="58581">MTLHPLRLLSFAIIFDITLGQWTMAGRSHSFTFVTPKIDSGHQMLWVLQTGIRNESLFLCNSFFQSSCDPYSDMLLELYSANITSNSTSYTSIFTIKNVTPFLHNTTWFCVENFPYLGQKSGRFELHVFATPETPTCDYVTLLNEIYLQINCQTHKTFPDTICIFYVRSNNASAYELRQGSITYAHELNSTSGYYKANCTYIVSASILGLGSHMFRVVMYPNITSNITEEMKTTSQYTNSIQINFPKAVLGPDCHVGNYIKENETKTCTCFDNSTGFLPTRVTWCSVESNNGTLTFTAKRPSKGEMNFQCMVSNTIYYTNKIIYKPKVAYPPLINLTLLNSELDICLDSNSDIVGNCFVSDGYPESTVSIYINNILLNSSHVYDTMNNTFTSAYKMPGVVNVTCLAYNTEYSLSTTRNVTIKGPPEAPNVFVLLRQDTASSAEITQQAVIMCRSRGGFPTSKQLSLKCGTVEAQATNSDTVALEVNITRTPSDVNCTCVVLHESKCLRNTTTKFLTLYEHICT</sequence>
<evidence type="ECO:0000313" key="3">
    <source>
        <dbReference type="Proteomes" id="UP001497497"/>
    </source>
</evidence>
<evidence type="ECO:0008006" key="4">
    <source>
        <dbReference type="Google" id="ProtNLM"/>
    </source>
</evidence>
<keyword evidence="3" id="KW-1185">Reference proteome</keyword>
<comment type="caution">
    <text evidence="2">The sequence shown here is derived from an EMBL/GenBank/DDBJ whole genome shotgun (WGS) entry which is preliminary data.</text>
</comment>
<protein>
    <recommendedName>
        <fullName evidence="4">Ig-like domain-containing protein</fullName>
    </recommendedName>
</protein>
<name>A0AAV2I9G1_LYMST</name>
<proteinExistence type="predicted"/>
<keyword evidence="1" id="KW-0732">Signal</keyword>
<dbReference type="AlphaFoldDB" id="A0AAV2I9G1"/>
<feature type="signal peptide" evidence="1">
    <location>
        <begin position="1"/>
        <end position="20"/>
    </location>
</feature>
<reference evidence="2 3" key="1">
    <citation type="submission" date="2024-04" db="EMBL/GenBank/DDBJ databases">
        <authorList>
            <consortium name="Genoscope - CEA"/>
            <person name="William W."/>
        </authorList>
    </citation>
    <scope>NUCLEOTIDE SEQUENCE [LARGE SCALE GENOMIC DNA]</scope>
</reference>
<gene>
    <name evidence="2" type="ORF">GSLYS_00014761001</name>
</gene>